<sequence>MDYRIVEGNPAFERQTGLVDAIGKWVSETAPELERHWFDIYGGVALTGKAVRFENEAKTFGRWYDVHAFRTGEPEEQRVAVLFTDISHRRRVELELRELNETLETRVAERTAERDRAWKNSRDLQVVIGPDGVFRAANEAWDSILGWRADTVIGRNWTEFTHPDDIAACRQVLERASGESARIGETEETADTSSSTVDIRFRHRDGGFRLISWLAQNEGGLTYGSGRDVTAERQRQAELARTEDALRLYENIVQSDEAPVVAFDRNRRVIAFNSAHAKAYSQLFGRKPKVGDHLPDHMPQGQAALLTGLMDRALAGETFTVIEEFGPAGGDKTCFEISYTPLRNQDGEIVGAFHHARDVTARLRAETELTQAQEALRQSQKMEAVGQLTGGLAHDFNNLLAGMSGSLELMQTRLSQGRVVEIDRYLTAAQESARRAAALTHRLLAFSRRQTLDPKPTRVDQLIAGMEELIRRTMGPAIAVETQSQSDLWATLVDPNQLENALLNLCINARDAMPDGGKLAIRTSNEVLDERAAREIDLAAGSYIAMTVADTGSGMPLDVIERAFDPFFTTKPIGLGTGLGLSMTYGFARQSGGQVRIVSEVGHGTTISLYLPRHEGIEPVEEPDRSETERTAANVGRTVLVVDDEPLVRMLVVDVLEELDCQVLEAGDGPEAMAILRSGKQIDLLITDVGLPNGMNGRQIAEAARQMQPEVKVLFITGYAENAVLSHGHLELGMHVMTKPFQMDALAEKIRSISEDMAK</sequence>
<feature type="domain" description="PAS" evidence="6">
    <location>
        <begin position="126"/>
        <end position="180"/>
    </location>
</feature>
<keyword evidence="3" id="KW-0597">Phosphoprotein</keyword>
<dbReference type="SMART" id="SM00388">
    <property type="entry name" value="HisKA"/>
    <property type="match status" value="1"/>
</dbReference>
<dbReference type="Proteomes" id="UP001430804">
    <property type="component" value="Unassembled WGS sequence"/>
</dbReference>
<dbReference type="PANTHER" id="PTHR43065">
    <property type="entry name" value="SENSOR HISTIDINE KINASE"/>
    <property type="match status" value="1"/>
</dbReference>
<name>A0ABS6WPB6_9HYPH</name>
<dbReference type="EMBL" id="JAHWQX010000002">
    <property type="protein sequence ID" value="MBW3097806.1"/>
    <property type="molecule type" value="Genomic_DNA"/>
</dbReference>
<dbReference type="SMART" id="SM00448">
    <property type="entry name" value="REC"/>
    <property type="match status" value="1"/>
</dbReference>
<dbReference type="InterPro" id="IPR001789">
    <property type="entry name" value="Sig_transdc_resp-reg_receiver"/>
</dbReference>
<protein>
    <recommendedName>
        <fullName evidence="2">histidine kinase</fullName>
        <ecNumber evidence="2">2.7.13.3</ecNumber>
    </recommendedName>
</protein>
<dbReference type="Pfam" id="PF08447">
    <property type="entry name" value="PAS_3"/>
    <property type="match status" value="1"/>
</dbReference>
<dbReference type="InterPro" id="IPR000014">
    <property type="entry name" value="PAS"/>
</dbReference>
<dbReference type="PROSITE" id="PS50110">
    <property type="entry name" value="RESPONSE_REGULATORY"/>
    <property type="match status" value="1"/>
</dbReference>
<keyword evidence="9" id="KW-1185">Reference proteome</keyword>
<evidence type="ECO:0000313" key="8">
    <source>
        <dbReference type="EMBL" id="MBW3097806.1"/>
    </source>
</evidence>
<feature type="domain" description="Response regulatory" evidence="5">
    <location>
        <begin position="638"/>
        <end position="754"/>
    </location>
</feature>
<dbReference type="CDD" id="cd18161">
    <property type="entry name" value="REC_hyHK_blue-like"/>
    <property type="match status" value="1"/>
</dbReference>
<feature type="modified residue" description="4-aspartylphosphate" evidence="3">
    <location>
        <position position="688"/>
    </location>
</feature>
<dbReference type="SMART" id="SM00091">
    <property type="entry name" value="PAS"/>
    <property type="match status" value="2"/>
</dbReference>
<evidence type="ECO:0000259" key="7">
    <source>
        <dbReference type="PROSITE" id="PS50113"/>
    </source>
</evidence>
<dbReference type="EC" id="2.7.13.3" evidence="2"/>
<dbReference type="PANTHER" id="PTHR43065:SF42">
    <property type="entry name" value="TWO-COMPONENT SENSOR PPRA"/>
    <property type="match status" value="1"/>
</dbReference>
<comment type="catalytic activity">
    <reaction evidence="1">
        <text>ATP + protein L-histidine = ADP + protein N-phospho-L-histidine.</text>
        <dbReference type="EC" id="2.7.13.3"/>
    </reaction>
</comment>
<dbReference type="NCBIfam" id="TIGR00229">
    <property type="entry name" value="sensory_box"/>
    <property type="match status" value="2"/>
</dbReference>
<dbReference type="CDD" id="cd00130">
    <property type="entry name" value="PAS"/>
    <property type="match status" value="1"/>
</dbReference>
<dbReference type="Pfam" id="PF00512">
    <property type="entry name" value="HisKA"/>
    <property type="match status" value="1"/>
</dbReference>
<dbReference type="CDD" id="cd00082">
    <property type="entry name" value="HisKA"/>
    <property type="match status" value="1"/>
</dbReference>
<dbReference type="PROSITE" id="PS50113">
    <property type="entry name" value="PAC"/>
    <property type="match status" value="1"/>
</dbReference>
<dbReference type="Pfam" id="PF00072">
    <property type="entry name" value="Response_reg"/>
    <property type="match status" value="1"/>
</dbReference>
<evidence type="ECO:0000259" key="5">
    <source>
        <dbReference type="PROSITE" id="PS50110"/>
    </source>
</evidence>
<dbReference type="InterPro" id="IPR000700">
    <property type="entry name" value="PAS-assoc_C"/>
</dbReference>
<dbReference type="SMART" id="SM00387">
    <property type="entry name" value="HATPase_c"/>
    <property type="match status" value="1"/>
</dbReference>
<comment type="caution">
    <text evidence="8">The sequence shown here is derived from an EMBL/GenBank/DDBJ whole genome shotgun (WGS) entry which is preliminary data.</text>
</comment>
<evidence type="ECO:0000259" key="4">
    <source>
        <dbReference type="PROSITE" id="PS50109"/>
    </source>
</evidence>
<dbReference type="InterPro" id="IPR013656">
    <property type="entry name" value="PAS_4"/>
</dbReference>
<evidence type="ECO:0000256" key="2">
    <source>
        <dbReference type="ARBA" id="ARBA00012438"/>
    </source>
</evidence>
<organism evidence="8 9">
    <name type="scientific">Pseudohoeflea coraliihabitans</name>
    <dbReference type="NCBI Taxonomy" id="2860393"/>
    <lineage>
        <taxon>Bacteria</taxon>
        <taxon>Pseudomonadati</taxon>
        <taxon>Pseudomonadota</taxon>
        <taxon>Alphaproteobacteria</taxon>
        <taxon>Hyphomicrobiales</taxon>
        <taxon>Rhizobiaceae</taxon>
        <taxon>Pseudohoeflea</taxon>
    </lineage>
</organism>
<dbReference type="InterPro" id="IPR005467">
    <property type="entry name" value="His_kinase_dom"/>
</dbReference>
<proteinExistence type="predicted"/>
<reference evidence="8" key="1">
    <citation type="submission" date="2021-07" db="EMBL/GenBank/DDBJ databases">
        <title>Pseudohoeflea marina sp. nov. a polyhydroxyalcanoate-producing bacterium.</title>
        <authorList>
            <person name="Zheng W."/>
            <person name="Yu S."/>
            <person name="Huang Y."/>
        </authorList>
    </citation>
    <scope>NUCLEOTIDE SEQUENCE</scope>
    <source>
        <strain evidence="8">DP4N28-3</strain>
    </source>
</reference>
<gene>
    <name evidence="8" type="ORF">KY465_10995</name>
</gene>
<accession>A0ABS6WPB6</accession>
<evidence type="ECO:0000256" key="1">
    <source>
        <dbReference type="ARBA" id="ARBA00000085"/>
    </source>
</evidence>
<evidence type="ECO:0000256" key="3">
    <source>
        <dbReference type="PROSITE-ProRule" id="PRU00169"/>
    </source>
</evidence>
<feature type="domain" description="PAC" evidence="7">
    <location>
        <begin position="315"/>
        <end position="371"/>
    </location>
</feature>
<dbReference type="Pfam" id="PF02518">
    <property type="entry name" value="HATPase_c"/>
    <property type="match status" value="1"/>
</dbReference>
<dbReference type="InterPro" id="IPR013655">
    <property type="entry name" value="PAS_fold_3"/>
</dbReference>
<evidence type="ECO:0000259" key="6">
    <source>
        <dbReference type="PROSITE" id="PS50112"/>
    </source>
</evidence>
<dbReference type="PROSITE" id="PS50109">
    <property type="entry name" value="HIS_KIN"/>
    <property type="match status" value="1"/>
</dbReference>
<evidence type="ECO:0000313" key="9">
    <source>
        <dbReference type="Proteomes" id="UP001430804"/>
    </source>
</evidence>
<dbReference type="InterPro" id="IPR003661">
    <property type="entry name" value="HisK_dim/P_dom"/>
</dbReference>
<dbReference type="Pfam" id="PF08448">
    <property type="entry name" value="PAS_4"/>
    <property type="match status" value="1"/>
</dbReference>
<feature type="domain" description="Histidine kinase" evidence="4">
    <location>
        <begin position="391"/>
        <end position="615"/>
    </location>
</feature>
<dbReference type="InterPro" id="IPR003594">
    <property type="entry name" value="HATPase_dom"/>
</dbReference>
<dbReference type="PROSITE" id="PS50112">
    <property type="entry name" value="PAS"/>
    <property type="match status" value="1"/>
</dbReference>